<evidence type="ECO:0000313" key="1">
    <source>
        <dbReference type="EMBL" id="GLR54374.1"/>
    </source>
</evidence>
<evidence type="ECO:0000313" key="2">
    <source>
        <dbReference type="Proteomes" id="UP001156702"/>
    </source>
</evidence>
<dbReference type="Proteomes" id="UP001156702">
    <property type="component" value="Unassembled WGS sequence"/>
</dbReference>
<dbReference type="Gene3D" id="3.20.20.70">
    <property type="entry name" value="Aldolase class I"/>
    <property type="match status" value="1"/>
</dbReference>
<sequence>MIPKSYDEKMARIRAGAYRSGDFILVDAKDADISGGILTTGFRRGADGSAAGSRTRREFLAEMETLVAERAVDVMLGSAANIERLVEGGIFAESTVTPAFRANETTDVWLNIRGGRYRETPAQPYRGADLLRARADLCLFSMTFNNDAASDVAMLEAYRAFRVEARAAGKRHFLEVFNPNVATGFGVAETGTFVNDCIVRALASLTRAERPEFLKIVYNGRRALEELVAHDDTVVVGVMGGASGTHRDAMEMVARAEASGARLAIFGRKINLAEHQLSLTTWMRAVADRNVTPAEAVRGYHGDLQRLGLKPDRALDLDNTITDAALREDGNP</sequence>
<reference evidence="2" key="1">
    <citation type="journal article" date="2019" name="Int. J. Syst. Evol. Microbiol.">
        <title>The Global Catalogue of Microorganisms (GCM) 10K type strain sequencing project: providing services to taxonomists for standard genome sequencing and annotation.</title>
        <authorList>
            <consortium name="The Broad Institute Genomics Platform"/>
            <consortium name="The Broad Institute Genome Sequencing Center for Infectious Disease"/>
            <person name="Wu L."/>
            <person name="Ma J."/>
        </authorList>
    </citation>
    <scope>NUCLEOTIDE SEQUENCE [LARGE SCALE GENOMIC DNA]</scope>
    <source>
        <strain evidence="2">NBRC 102122</strain>
    </source>
</reference>
<dbReference type="EMBL" id="BSOP01000051">
    <property type="protein sequence ID" value="GLR54374.1"/>
    <property type="molecule type" value="Genomic_DNA"/>
</dbReference>
<organism evidence="1 2">
    <name type="scientific">Shinella yambaruensis</name>
    <dbReference type="NCBI Taxonomy" id="415996"/>
    <lineage>
        <taxon>Bacteria</taxon>
        <taxon>Pseudomonadati</taxon>
        <taxon>Pseudomonadota</taxon>
        <taxon>Alphaproteobacteria</taxon>
        <taxon>Hyphomicrobiales</taxon>
        <taxon>Rhizobiaceae</taxon>
        <taxon>Shinella</taxon>
    </lineage>
</organism>
<gene>
    <name evidence="1" type="ORF">GCM10007923_55910</name>
</gene>
<dbReference type="InterPro" id="IPR013785">
    <property type="entry name" value="Aldolase_TIM"/>
</dbReference>
<accession>A0ABQ5ZNE0</accession>
<dbReference type="RefSeq" id="WP_244766528.1">
    <property type="nucleotide sequence ID" value="NZ_BSOP01000051.1"/>
</dbReference>
<name>A0ABQ5ZNE0_9HYPH</name>
<protein>
    <submittedName>
        <fullName evidence="1">Uncharacterized protein</fullName>
    </submittedName>
</protein>
<keyword evidence="2" id="KW-1185">Reference proteome</keyword>
<proteinExistence type="predicted"/>
<comment type="caution">
    <text evidence="1">The sequence shown here is derived from an EMBL/GenBank/DDBJ whole genome shotgun (WGS) entry which is preliminary data.</text>
</comment>